<evidence type="ECO:0000313" key="16">
    <source>
        <dbReference type="Proteomes" id="UP000075902"/>
    </source>
</evidence>
<sequence length="859" mass="98776">MSLLGVLLLGVVLLLSLAYLFLRSKHNYWRSRGFPCKPSPSLLYGQMQGNGTTRHAAYVTQEIYRYALDRGERYMGYNFFFMPIVMVCDIELVKTVLVKDFAVFHDRGMYSNPRADPLSGNLFALEGHEWRALRQKLTPTFTSGRMKQMFGTMLQVATELHRHLLEQVDRELEMKAVLARFTTDVIGTCAFGIECNTLRNPKDSDFLKYGRRVFEHRMLAMVKMTFAMLFRAQAVKLAVKVTDDDLEAFFMNLVHDTVEHRERNGVQRNDFLNLLLQIKNKGCLEEQEQDGSASADRTGMTMNELAAQVFIFFVAGFETSSTVMNFCLYELAKNPHIQERLRDELNRSIDANGGELTYDMVMGHEYLGQVVNETLRKYPPLETTLRVAEQDYTIPGTRHVIPHHVGVQIPVYAIHHDPAHYPEPECFDPDRFSAEACRNRTPYTYLPFGEGPRMCIGMRFGMMQVKVGLVSVLRAFRFLPTAQTPDRIVFDPKSFILSPAGGNYLRIEQLRGIGESSKMDLLSYVLTAFVFVVSIAYLYLRSRHNYWRDRCFPYTRQKPHLLYGHMEQFQSKHASYINEELYWEFKNRGEPIGGMSMFFLPGLIVADPELVKSILVKDFSVFHDRGVFNDAKADPLSAHLFALEGHEWRVLRQKLTPTFTSGRMKQMFGTIQQVAGEFLKYMNEHCHREIEMKDVLARFTTDVIGTCAFGIECNTLKNPDSDFRKYGNKVFEQDTLLMLKFMFATTFKGLAKRIGMKLTDEGVERFFLQVVRETVEYREMNNVQRNDFMNLLLQIKNTGSLDGGDVPIKGAAGLTMNELAAQVFVFFLAGFETSSTTMNFCLYELAKNPDIQDRLREEI</sequence>
<dbReference type="InterPro" id="IPR001128">
    <property type="entry name" value="Cyt_P450"/>
</dbReference>
<evidence type="ECO:0000256" key="9">
    <source>
        <dbReference type="ARBA" id="ARBA00023002"/>
    </source>
</evidence>
<keyword evidence="9" id="KW-0560">Oxidoreductase</keyword>
<keyword evidence="16" id="KW-1185">Reference proteome</keyword>
<dbReference type="Gene3D" id="1.10.630.10">
    <property type="entry name" value="Cytochrome P450"/>
    <property type="match status" value="2"/>
</dbReference>
<comment type="subcellular location">
    <subcellularLocation>
        <location evidence="3">Endoplasmic reticulum membrane</location>
        <topology evidence="3">Peripheral membrane protein</topology>
    </subcellularLocation>
    <subcellularLocation>
        <location evidence="2">Microsome membrane</location>
        <topology evidence="2">Peripheral membrane protein</topology>
    </subcellularLocation>
</comment>
<keyword evidence="11" id="KW-0503">Monooxygenase</keyword>
<dbReference type="PANTHER" id="PTHR24292">
    <property type="entry name" value="CYTOCHROME P450"/>
    <property type="match status" value="1"/>
</dbReference>
<dbReference type="PRINTS" id="PR00385">
    <property type="entry name" value="P450"/>
</dbReference>
<evidence type="ECO:0000256" key="14">
    <source>
        <dbReference type="SAM" id="Phobius"/>
    </source>
</evidence>
<keyword evidence="10 13" id="KW-0408">Iron</keyword>
<keyword evidence="6 13" id="KW-0479">Metal-binding</keyword>
<evidence type="ECO:0000256" key="7">
    <source>
        <dbReference type="ARBA" id="ARBA00022824"/>
    </source>
</evidence>
<dbReference type="GO" id="GO:0005506">
    <property type="term" value="F:iron ion binding"/>
    <property type="evidence" value="ECO:0007669"/>
    <property type="project" value="InterPro"/>
</dbReference>
<reference evidence="16" key="1">
    <citation type="submission" date="2014-01" db="EMBL/GenBank/DDBJ databases">
        <title>The Genome Sequence of Anopheles melas CM1001059_A (V2).</title>
        <authorList>
            <consortium name="The Broad Institute Genomics Platform"/>
            <person name="Neafsey D.E."/>
            <person name="Besansky N."/>
            <person name="Howell P."/>
            <person name="Walton C."/>
            <person name="Young S.K."/>
            <person name="Zeng Q."/>
            <person name="Gargeya S."/>
            <person name="Fitzgerald M."/>
            <person name="Haas B."/>
            <person name="Abouelleil A."/>
            <person name="Allen A.W."/>
            <person name="Alvarado L."/>
            <person name="Arachchi H.M."/>
            <person name="Berlin A.M."/>
            <person name="Chapman S.B."/>
            <person name="Gainer-Dewar J."/>
            <person name="Goldberg J."/>
            <person name="Griggs A."/>
            <person name="Gujja S."/>
            <person name="Hansen M."/>
            <person name="Howarth C."/>
            <person name="Imamovic A."/>
            <person name="Ireland A."/>
            <person name="Larimer J."/>
            <person name="McCowan C."/>
            <person name="Murphy C."/>
            <person name="Pearson M."/>
            <person name="Poon T.W."/>
            <person name="Priest M."/>
            <person name="Roberts A."/>
            <person name="Saif S."/>
            <person name="Shea T."/>
            <person name="Sisk P."/>
            <person name="Sykes S."/>
            <person name="Wortman J."/>
            <person name="Nusbaum C."/>
            <person name="Birren B."/>
        </authorList>
    </citation>
    <scope>NUCLEOTIDE SEQUENCE [LARGE SCALE GENOMIC DNA]</scope>
    <source>
        <strain evidence="16">CM1001059</strain>
    </source>
</reference>
<dbReference type="PRINTS" id="PR00463">
    <property type="entry name" value="EP450I"/>
</dbReference>
<dbReference type="PANTHER" id="PTHR24292:SF100">
    <property type="entry name" value="CYTOCHROME P450 6A16, ISOFORM B-RELATED"/>
    <property type="match status" value="1"/>
</dbReference>
<proteinExistence type="inferred from homology"/>
<comment type="cofactor">
    <cofactor evidence="1 13">
        <name>heme</name>
        <dbReference type="ChEBI" id="CHEBI:30413"/>
    </cofactor>
</comment>
<dbReference type="VEuPathDB" id="VectorBase:AMEC012249"/>
<dbReference type="GO" id="GO:0020037">
    <property type="term" value="F:heme binding"/>
    <property type="evidence" value="ECO:0007669"/>
    <property type="project" value="InterPro"/>
</dbReference>
<dbReference type="InterPro" id="IPR050476">
    <property type="entry name" value="Insect_CytP450_Detox"/>
</dbReference>
<dbReference type="STRING" id="34690.A0A182U1L7"/>
<dbReference type="SUPFAM" id="SSF48264">
    <property type="entry name" value="Cytochrome P450"/>
    <property type="match status" value="2"/>
</dbReference>
<dbReference type="FunFam" id="1.10.630.10:FF:000042">
    <property type="entry name" value="Cytochrome P450"/>
    <property type="match status" value="1"/>
</dbReference>
<evidence type="ECO:0000256" key="8">
    <source>
        <dbReference type="ARBA" id="ARBA00022848"/>
    </source>
</evidence>
<dbReference type="Pfam" id="PF00067">
    <property type="entry name" value="p450"/>
    <property type="match status" value="2"/>
</dbReference>
<keyword evidence="12 14" id="KW-0472">Membrane</keyword>
<keyword evidence="5 13" id="KW-0349">Heme</keyword>
<reference evidence="15" key="2">
    <citation type="submission" date="2020-05" db="UniProtKB">
        <authorList>
            <consortium name="EnsemblMetazoa"/>
        </authorList>
    </citation>
    <scope>IDENTIFICATION</scope>
    <source>
        <strain evidence="15">CM1001059</strain>
    </source>
</reference>
<dbReference type="PROSITE" id="PS00086">
    <property type="entry name" value="CYTOCHROME_P450"/>
    <property type="match status" value="1"/>
</dbReference>
<evidence type="ECO:0000256" key="5">
    <source>
        <dbReference type="ARBA" id="ARBA00022617"/>
    </source>
</evidence>
<dbReference type="Proteomes" id="UP000075902">
    <property type="component" value="Unassembled WGS sequence"/>
</dbReference>
<organism evidence="15 16">
    <name type="scientific">Anopheles melas</name>
    <dbReference type="NCBI Taxonomy" id="34690"/>
    <lineage>
        <taxon>Eukaryota</taxon>
        <taxon>Metazoa</taxon>
        <taxon>Ecdysozoa</taxon>
        <taxon>Arthropoda</taxon>
        <taxon>Hexapoda</taxon>
        <taxon>Insecta</taxon>
        <taxon>Pterygota</taxon>
        <taxon>Neoptera</taxon>
        <taxon>Endopterygota</taxon>
        <taxon>Diptera</taxon>
        <taxon>Nematocera</taxon>
        <taxon>Culicoidea</taxon>
        <taxon>Culicidae</taxon>
        <taxon>Anophelinae</taxon>
        <taxon>Anopheles</taxon>
    </lineage>
</organism>
<keyword evidence="14" id="KW-1133">Transmembrane helix</keyword>
<keyword evidence="7" id="KW-0256">Endoplasmic reticulum</keyword>
<evidence type="ECO:0000256" key="13">
    <source>
        <dbReference type="PIRSR" id="PIRSR602401-1"/>
    </source>
</evidence>
<dbReference type="InterPro" id="IPR036396">
    <property type="entry name" value="Cyt_P450_sf"/>
</dbReference>
<keyword evidence="8" id="KW-0492">Microsome</keyword>
<evidence type="ECO:0000256" key="10">
    <source>
        <dbReference type="ARBA" id="ARBA00023004"/>
    </source>
</evidence>
<evidence type="ECO:0000256" key="12">
    <source>
        <dbReference type="ARBA" id="ARBA00023136"/>
    </source>
</evidence>
<dbReference type="GO" id="GO:0004497">
    <property type="term" value="F:monooxygenase activity"/>
    <property type="evidence" value="ECO:0007669"/>
    <property type="project" value="UniProtKB-KW"/>
</dbReference>
<dbReference type="InterPro" id="IPR002401">
    <property type="entry name" value="Cyt_P450_E_grp-I"/>
</dbReference>
<evidence type="ECO:0000313" key="15">
    <source>
        <dbReference type="EnsemblMetazoa" id="AMEC012249-PA"/>
    </source>
</evidence>
<name>A0A182U1L7_9DIPT</name>
<accession>A0A182U1L7</accession>
<feature type="binding site" description="axial binding residue" evidence="13">
    <location>
        <position position="455"/>
    </location>
    <ligand>
        <name>heme</name>
        <dbReference type="ChEBI" id="CHEBI:30413"/>
    </ligand>
    <ligandPart>
        <name>Fe</name>
        <dbReference type="ChEBI" id="CHEBI:18248"/>
    </ligandPart>
</feature>
<protein>
    <submittedName>
        <fullName evidence="15">Uncharacterized protein</fullName>
    </submittedName>
</protein>
<keyword evidence="14" id="KW-0812">Transmembrane</keyword>
<evidence type="ECO:0000256" key="1">
    <source>
        <dbReference type="ARBA" id="ARBA00001971"/>
    </source>
</evidence>
<evidence type="ECO:0000256" key="11">
    <source>
        <dbReference type="ARBA" id="ARBA00023033"/>
    </source>
</evidence>
<dbReference type="AlphaFoldDB" id="A0A182U1L7"/>
<comment type="similarity">
    <text evidence="4">Belongs to the cytochrome P450 family.</text>
</comment>
<evidence type="ECO:0000256" key="6">
    <source>
        <dbReference type="ARBA" id="ARBA00022723"/>
    </source>
</evidence>
<dbReference type="InterPro" id="IPR017972">
    <property type="entry name" value="Cyt_P450_CS"/>
</dbReference>
<evidence type="ECO:0000256" key="4">
    <source>
        <dbReference type="ARBA" id="ARBA00010617"/>
    </source>
</evidence>
<dbReference type="CDD" id="cd11056">
    <property type="entry name" value="CYP6-like"/>
    <property type="match status" value="2"/>
</dbReference>
<dbReference type="GO" id="GO:0016705">
    <property type="term" value="F:oxidoreductase activity, acting on paired donors, with incorporation or reduction of molecular oxygen"/>
    <property type="evidence" value="ECO:0007669"/>
    <property type="project" value="InterPro"/>
</dbReference>
<evidence type="ECO:0000256" key="3">
    <source>
        <dbReference type="ARBA" id="ARBA00004406"/>
    </source>
</evidence>
<evidence type="ECO:0000256" key="2">
    <source>
        <dbReference type="ARBA" id="ARBA00004174"/>
    </source>
</evidence>
<dbReference type="GO" id="GO:0005789">
    <property type="term" value="C:endoplasmic reticulum membrane"/>
    <property type="evidence" value="ECO:0007669"/>
    <property type="project" value="UniProtKB-SubCell"/>
</dbReference>
<feature type="transmembrane region" description="Helical" evidence="14">
    <location>
        <begin position="521"/>
        <end position="540"/>
    </location>
</feature>
<dbReference type="EnsemblMetazoa" id="AMEC012249-RA">
    <property type="protein sequence ID" value="AMEC012249-PA"/>
    <property type="gene ID" value="AMEC012249"/>
</dbReference>